<dbReference type="GO" id="GO:0016779">
    <property type="term" value="F:nucleotidyltransferase activity"/>
    <property type="evidence" value="ECO:0007669"/>
    <property type="project" value="UniProtKB-KW"/>
</dbReference>
<feature type="domain" description="Cytidyltransferase-like" evidence="1">
    <location>
        <begin position="225"/>
        <end position="424"/>
    </location>
</feature>
<evidence type="ECO:0000259" key="1">
    <source>
        <dbReference type="Pfam" id="PF01467"/>
    </source>
</evidence>
<sequence length="460" mass="48949">MAHSNLPSLLLLPSPPEPASQAALGAAYRPPLEMALAKTKSAARATTLIVAVAFPFVGGPSQDSKRFAWPDAQSLLAGLYKIVAVLCEKLHIGTDVDGGPGSVDTRVVLLDHDRERRFPEYMPIIEPNNTVLVDLPSFASAYHPWNKIFYPQSEAGLHLSNLYLKFAQLVHKTTDDQVVPVDGGLTLRVGATTTRTGTSSGLTSGTITPSHIIHIPTPLHKTVCLGGTFDYLHPGHKLLLTAGALLLDVPLPMSSGPCEYIIGVTGDELLKNKKFAEYVQPWDERARNVINFLATVLNLSRDGWEEKIGPEIDEKDGDFTATFRNEAIVVQCVRIHDAFGPTVERQDITSLVVSGETRSGGRAVNEKRAARGWLPLETFVVDVLSADEAVAEMAAAAGESASGREATAVAENFDSKISSTAIRQQRAEAAAAAAVIATTTAAAVVATAETAAQTAASQTA</sequence>
<dbReference type="EMBL" id="AXCR01000010">
    <property type="protein sequence ID" value="KJR82437.1"/>
    <property type="molecule type" value="Genomic_DNA"/>
</dbReference>
<dbReference type="InterPro" id="IPR014729">
    <property type="entry name" value="Rossmann-like_a/b/a_fold"/>
</dbReference>
<dbReference type="GO" id="GO:0015937">
    <property type="term" value="P:coenzyme A biosynthetic process"/>
    <property type="evidence" value="ECO:0007669"/>
    <property type="project" value="TreeGrafter"/>
</dbReference>
<accession>A0A0F2LYA9</accession>
<dbReference type="SUPFAM" id="SSF52374">
    <property type="entry name" value="Nucleotidylyl transferase"/>
    <property type="match status" value="1"/>
</dbReference>
<dbReference type="GeneID" id="27665482"/>
<dbReference type="OrthoDB" id="330671at2759"/>
<dbReference type="Pfam" id="PF01467">
    <property type="entry name" value="CTP_transf_like"/>
    <property type="match status" value="1"/>
</dbReference>
<dbReference type="Proteomes" id="UP000033710">
    <property type="component" value="Unassembled WGS sequence"/>
</dbReference>
<dbReference type="AlphaFoldDB" id="A0A0F2LYA9"/>
<gene>
    <name evidence="2" type="ORF">SPSK_03367</name>
</gene>
<dbReference type="PANTHER" id="PTHR10695">
    <property type="entry name" value="DEPHOSPHO-COA KINASE-RELATED"/>
    <property type="match status" value="1"/>
</dbReference>
<protein>
    <submittedName>
        <fullName evidence="2">Pantetheine-phosphate adenylyltransferase family protein</fullName>
    </submittedName>
</protein>
<dbReference type="RefSeq" id="XP_016585113.1">
    <property type="nucleotide sequence ID" value="XM_016730205.1"/>
</dbReference>
<keyword evidence="2" id="KW-0808">Transferase</keyword>
<reference evidence="2 3" key="1">
    <citation type="journal article" date="2014" name="BMC Genomics">
        <title>Comparative genomics of the major fungal agents of human and animal Sporotrichosis: Sporothrix schenckii and Sporothrix brasiliensis.</title>
        <authorList>
            <person name="Teixeira M.M."/>
            <person name="de Almeida L.G."/>
            <person name="Kubitschek-Barreira P."/>
            <person name="Alves F.L."/>
            <person name="Kioshima E.S."/>
            <person name="Abadio A.K."/>
            <person name="Fernandes L."/>
            <person name="Derengowski L.S."/>
            <person name="Ferreira K.S."/>
            <person name="Souza R.C."/>
            <person name="Ruiz J.C."/>
            <person name="de Andrade N.C."/>
            <person name="Paes H.C."/>
            <person name="Nicola A.M."/>
            <person name="Albuquerque P."/>
            <person name="Gerber A.L."/>
            <person name="Martins V.P."/>
            <person name="Peconick L.D."/>
            <person name="Neto A.V."/>
            <person name="Chaucanez C.B."/>
            <person name="Silva P.A."/>
            <person name="Cunha O.L."/>
            <person name="de Oliveira F.F."/>
            <person name="dos Santos T.C."/>
            <person name="Barros A.L."/>
            <person name="Soares M.A."/>
            <person name="de Oliveira L.M."/>
            <person name="Marini M.M."/>
            <person name="Villalobos-Duno H."/>
            <person name="Cunha M.M."/>
            <person name="de Hoog S."/>
            <person name="da Silveira J.F."/>
            <person name="Henrissat B."/>
            <person name="Nino-Vega G.A."/>
            <person name="Cisalpino P.S."/>
            <person name="Mora-Montes H.M."/>
            <person name="Almeida S.R."/>
            <person name="Stajich J.E."/>
            <person name="Lopes-Bezerra L.M."/>
            <person name="Vasconcelos A.T."/>
            <person name="Felipe M.S."/>
        </authorList>
    </citation>
    <scope>NUCLEOTIDE SEQUENCE [LARGE SCALE GENOMIC DNA]</scope>
    <source>
        <strain evidence="2 3">1099-18</strain>
    </source>
</reference>
<dbReference type="PANTHER" id="PTHR10695:SF46">
    <property type="entry name" value="BIFUNCTIONAL COENZYME A SYNTHASE-RELATED"/>
    <property type="match status" value="1"/>
</dbReference>
<proteinExistence type="predicted"/>
<keyword evidence="2" id="KW-0548">Nucleotidyltransferase</keyword>
<evidence type="ECO:0000313" key="2">
    <source>
        <dbReference type="EMBL" id="KJR82437.1"/>
    </source>
</evidence>
<comment type="caution">
    <text evidence="2">The sequence shown here is derived from an EMBL/GenBank/DDBJ whole genome shotgun (WGS) entry which is preliminary data.</text>
</comment>
<dbReference type="KEGG" id="ssck:SPSK_03367"/>
<reference evidence="2 3" key="2">
    <citation type="journal article" date="2015" name="Eukaryot. Cell">
        <title>Asexual propagation of a virulent clone complex in a human and feline outbreak of sporotrichosis.</title>
        <authorList>
            <person name="Teixeira Mde M."/>
            <person name="Rodrigues A.M."/>
            <person name="Tsui C.K."/>
            <person name="de Almeida L.G."/>
            <person name="Van Diepeningen A.D."/>
            <person name="van den Ende B.G."/>
            <person name="Fernandes G.F."/>
            <person name="Kano R."/>
            <person name="Hamelin R.C."/>
            <person name="Lopes-Bezerra L.M."/>
            <person name="Vasconcelos A.T."/>
            <person name="de Hoog S."/>
            <person name="de Camargo Z.P."/>
            <person name="Felipe M.S."/>
        </authorList>
    </citation>
    <scope>NUCLEOTIDE SEQUENCE [LARGE SCALE GENOMIC DNA]</scope>
    <source>
        <strain evidence="2 3">1099-18</strain>
    </source>
</reference>
<dbReference type="InterPro" id="IPR004821">
    <property type="entry name" value="Cyt_trans-like"/>
</dbReference>
<dbReference type="Gene3D" id="3.40.50.620">
    <property type="entry name" value="HUPs"/>
    <property type="match status" value="1"/>
</dbReference>
<name>A0A0F2LYA9_SPOSC</name>
<organism evidence="2 3">
    <name type="scientific">Sporothrix schenckii 1099-18</name>
    <dbReference type="NCBI Taxonomy" id="1397361"/>
    <lineage>
        <taxon>Eukaryota</taxon>
        <taxon>Fungi</taxon>
        <taxon>Dikarya</taxon>
        <taxon>Ascomycota</taxon>
        <taxon>Pezizomycotina</taxon>
        <taxon>Sordariomycetes</taxon>
        <taxon>Sordariomycetidae</taxon>
        <taxon>Ophiostomatales</taxon>
        <taxon>Ophiostomataceae</taxon>
        <taxon>Sporothrix</taxon>
    </lineage>
</organism>
<evidence type="ECO:0000313" key="3">
    <source>
        <dbReference type="Proteomes" id="UP000033710"/>
    </source>
</evidence>
<dbReference type="VEuPathDB" id="FungiDB:SPSK_03367"/>
<dbReference type="GO" id="GO:0004140">
    <property type="term" value="F:dephospho-CoA kinase activity"/>
    <property type="evidence" value="ECO:0007669"/>
    <property type="project" value="TreeGrafter"/>
</dbReference>